<feature type="coiled-coil region" evidence="2">
    <location>
        <begin position="112"/>
        <end position="307"/>
    </location>
</feature>
<feature type="coiled-coil region" evidence="2">
    <location>
        <begin position="347"/>
        <end position="510"/>
    </location>
</feature>
<dbReference type="Proteomes" id="UP001558713">
    <property type="component" value="Unassembled WGS sequence"/>
</dbReference>
<proteinExistence type="predicted"/>
<feature type="coiled-coil region" evidence="2">
    <location>
        <begin position="637"/>
        <end position="711"/>
    </location>
</feature>
<keyword evidence="1 2" id="KW-0175">Coiled coil</keyword>
<dbReference type="PANTHER" id="PTHR23160">
    <property type="entry name" value="SYNAPTONEMAL COMPLEX PROTEIN-RELATED"/>
    <property type="match status" value="1"/>
</dbReference>
<evidence type="ECO:0000313" key="4">
    <source>
        <dbReference type="Proteomes" id="UP001558713"/>
    </source>
</evidence>
<protein>
    <submittedName>
        <fullName evidence="3">Uncharacterized protein</fullName>
    </submittedName>
</protein>
<evidence type="ECO:0000313" key="3">
    <source>
        <dbReference type="EMBL" id="KAL1210367.1"/>
    </source>
</evidence>
<accession>A0ABD1AUY1</accession>
<reference evidence="3 4" key="1">
    <citation type="submission" date="2024-04" db="EMBL/GenBank/DDBJ databases">
        <title>Genome assembly C_amara_ONT_v2.</title>
        <authorList>
            <person name="Yant L."/>
            <person name="Moore C."/>
            <person name="Slenker M."/>
        </authorList>
    </citation>
    <scope>NUCLEOTIDE SEQUENCE [LARGE SCALE GENOMIC DNA]</scope>
    <source>
        <tissue evidence="3">Leaf</tissue>
    </source>
</reference>
<dbReference type="EMBL" id="JBANAX010000394">
    <property type="protein sequence ID" value="KAL1210367.1"/>
    <property type="molecule type" value="Genomic_DNA"/>
</dbReference>
<evidence type="ECO:0000256" key="1">
    <source>
        <dbReference type="ARBA" id="ARBA00023054"/>
    </source>
</evidence>
<organism evidence="3 4">
    <name type="scientific">Cardamine amara subsp. amara</name>
    <dbReference type="NCBI Taxonomy" id="228776"/>
    <lineage>
        <taxon>Eukaryota</taxon>
        <taxon>Viridiplantae</taxon>
        <taxon>Streptophyta</taxon>
        <taxon>Embryophyta</taxon>
        <taxon>Tracheophyta</taxon>
        <taxon>Spermatophyta</taxon>
        <taxon>Magnoliopsida</taxon>
        <taxon>eudicotyledons</taxon>
        <taxon>Gunneridae</taxon>
        <taxon>Pentapetalae</taxon>
        <taxon>rosids</taxon>
        <taxon>malvids</taxon>
        <taxon>Brassicales</taxon>
        <taxon>Brassicaceae</taxon>
        <taxon>Cardamineae</taxon>
        <taxon>Cardamine</taxon>
    </lineage>
</organism>
<dbReference type="AlphaFoldDB" id="A0ABD1AUY1"/>
<dbReference type="PANTHER" id="PTHR23160:SF19">
    <property type="entry name" value="MYOSIN HEAVY CHAIN-RELATED PROTEIN"/>
    <property type="match status" value="1"/>
</dbReference>
<keyword evidence="4" id="KW-1185">Reference proteome</keyword>
<name>A0ABD1AUY1_CARAN</name>
<comment type="caution">
    <text evidence="3">The sequence shown here is derived from an EMBL/GenBank/DDBJ whole genome shotgun (WGS) entry which is preliminary data.</text>
</comment>
<gene>
    <name evidence="3" type="ORF">V5N11_006698</name>
</gene>
<sequence>MGFSQAIRLNLPSYSSLSPSENYSKIVNRKQKSLVALPSSRRGKRHSLLSVQSVLNNTRPSINDNGTAEPAKVLFEKLFAQTQKLERQTNQNSVYPDEDLPYSNIGVLQSDLEAALVALLKREEDLQDAERKVLSEKNKLNRAKEELEKRERIIVEASLKHESLREELKQANVELASQAREIEELKHKLRERDGELVAMQMSLSERERELDQMRDEIGTKSKEVSVAISEFENKSLLLSKANEVVKRQEGEIHTLQSALKEKEEELEISKATKKLEQEKLKETEANLKKQTEEWLIAQDEVNKLKEETVRRLGEANETMEDFRKVKKLLTDVRFQLVSSREALVYSREKMEEKELLLEEQLEELEEQRKSVLSYMQSIRDAHTEVESERVKLRVAEAKNFSLEREISVQKEFLEELREELKNEKSLFEQAMHDLSVIQDELNNKTNAFQVSQNLLQEKESSLVEAKLEIQHLKSEQASLELLLQEKDEELAEARNKLEEVNGEVTELKMLMSSREDQLMQATEMLKEKDVHLHRIEGELGSSKLKITEAEMVVERIAELTSRLVMSTANSHNQNAMKINNEISFDSMQQPLEKPRDDYGIENRRLVMELNFTRETLRMKEIEVLAVQRALTFKDEEIKVVMGRLEDKERELKKLKEETVNDSEDLKTLYALAQERIGEKTMGDLAIEKLQLEVAQLEVEAATSALQNLAEMSRELLTQTDMSIEADSTFIVVPENGVHQENYLEGSNDCIAEVKTEVARLWSLTEKLLENAGIVAGIHPQTGMKGVTL</sequence>
<evidence type="ECO:0000256" key="2">
    <source>
        <dbReference type="SAM" id="Coils"/>
    </source>
</evidence>